<keyword evidence="4" id="KW-1185">Reference proteome</keyword>
<dbReference type="EMBL" id="JAGHQM010002326">
    <property type="protein sequence ID" value="KAH0550956.1"/>
    <property type="molecule type" value="Genomic_DNA"/>
</dbReference>
<dbReference type="InterPro" id="IPR022698">
    <property type="entry name" value="OrsD"/>
</dbReference>
<dbReference type="Proteomes" id="UP000750711">
    <property type="component" value="Unassembled WGS sequence"/>
</dbReference>
<proteinExistence type="predicted"/>
<dbReference type="PROSITE" id="PS00028">
    <property type="entry name" value="ZINC_FINGER_C2H2_1"/>
    <property type="match status" value="1"/>
</dbReference>
<gene>
    <name evidence="3" type="ORF">GP486_007679</name>
</gene>
<sequence>MSHKLSRQLSEEIASQYKNIDLADPGTEVVVPEGLVRPIDHLPIHRDGLKCNHCSYICRAERVIKQHQREVHSLRVGRGRKIEPTWTVVWCQQFFTGVGRHFFEVQQTNQQATQIPTDTTTRLLQLVHRQLDQKEKMTKEKRQAIRDSDDPTEVSSWLDHTQWIRHLEGQDKVTVAKLINSAREDELELQYVEKSLERLVEKARQTILQKKVSTFVLHRIQNFHAGEDSHKPFHIKLEAETIERYQQVWSRLLIYVFRTAESDTRLYQLTENQRQRTADMQLAVDRAMQYEEEDLEEAEEELINRELDWCCLQLCIALLDHQLDHDEYESAVISYMAIAGLEYITGSQPAQYKFKDASQYTPILSGFIKVAQILTIQYCLEKENRDEVQSCRKLIEELHTRFLVVSTATPMDWALRLRLYGRAIHNKTTAVGGINWNQETVIYQETELSMINFRQLVHQLCEETRHILMTDLLFVQGSEGDLPSYRWSELKDNPAKDEPGWYFVQDSRNCMQEGTRWLLNHMLTTPELVEQFMHIEQESWKYKQVNDYMDRISLFMERLLVLIHITSGQPARSKELLSLRYCNTEKGGHRCIFIENGLMAIVTYYDKGYSIRGTEKIIHRYLPQEVGELLLLYIWLVLPMRQQLQKLVYNDTEIPSAFLWSIDRQKKWTRERVGMVLKKESDRLIGVPLNMSSYRHIAIAISNRYMKRTKFEEDDDSGKDKDEEHDEAIDKQSSHTP</sequence>
<evidence type="ECO:0000259" key="2">
    <source>
        <dbReference type="PROSITE" id="PS00028"/>
    </source>
</evidence>
<protein>
    <recommendedName>
        <fullName evidence="2">C2H2-type domain-containing protein</fullName>
    </recommendedName>
</protein>
<feature type="domain" description="C2H2-type" evidence="2">
    <location>
        <begin position="51"/>
        <end position="72"/>
    </location>
</feature>
<dbReference type="Pfam" id="PF12013">
    <property type="entry name" value="OrsD"/>
    <property type="match status" value="1"/>
</dbReference>
<comment type="caution">
    <text evidence="3">The sequence shown here is derived from an EMBL/GenBank/DDBJ whole genome shotgun (WGS) entry which is preliminary data.</text>
</comment>
<dbReference type="InterPro" id="IPR013087">
    <property type="entry name" value="Znf_C2H2_type"/>
</dbReference>
<feature type="compositionally biased region" description="Basic and acidic residues" evidence="1">
    <location>
        <begin position="718"/>
        <end position="737"/>
    </location>
</feature>
<name>A0A9P8IHX0_9PEZI</name>
<feature type="non-terminal residue" evidence="3">
    <location>
        <position position="737"/>
    </location>
</feature>
<organism evidence="3 4">
    <name type="scientific">Trichoglossum hirsutum</name>
    <dbReference type="NCBI Taxonomy" id="265104"/>
    <lineage>
        <taxon>Eukaryota</taxon>
        <taxon>Fungi</taxon>
        <taxon>Dikarya</taxon>
        <taxon>Ascomycota</taxon>
        <taxon>Pezizomycotina</taxon>
        <taxon>Geoglossomycetes</taxon>
        <taxon>Geoglossales</taxon>
        <taxon>Geoglossaceae</taxon>
        <taxon>Trichoglossum</taxon>
    </lineage>
</organism>
<evidence type="ECO:0000313" key="3">
    <source>
        <dbReference type="EMBL" id="KAH0550956.1"/>
    </source>
</evidence>
<evidence type="ECO:0000256" key="1">
    <source>
        <dbReference type="SAM" id="MobiDB-lite"/>
    </source>
</evidence>
<reference evidence="3" key="1">
    <citation type="submission" date="2021-03" db="EMBL/GenBank/DDBJ databases">
        <title>Comparative genomics and phylogenomic investigation of the class Geoglossomycetes provide insights into ecological specialization and systematics.</title>
        <authorList>
            <person name="Melie T."/>
            <person name="Pirro S."/>
            <person name="Miller A.N."/>
            <person name="Quandt A."/>
        </authorList>
    </citation>
    <scope>NUCLEOTIDE SEQUENCE</scope>
    <source>
        <strain evidence="3">CAQ_001_2017</strain>
    </source>
</reference>
<evidence type="ECO:0000313" key="4">
    <source>
        <dbReference type="Proteomes" id="UP000750711"/>
    </source>
</evidence>
<feature type="region of interest" description="Disordered" evidence="1">
    <location>
        <begin position="711"/>
        <end position="737"/>
    </location>
</feature>
<dbReference type="AlphaFoldDB" id="A0A9P8IHX0"/>
<accession>A0A9P8IHX0</accession>